<dbReference type="GO" id="GO:0003779">
    <property type="term" value="F:actin binding"/>
    <property type="evidence" value="ECO:0007669"/>
    <property type="project" value="UniProtKB-KW"/>
</dbReference>
<organism evidence="3 4">
    <name type="scientific">Protopolystoma xenopodis</name>
    <dbReference type="NCBI Taxonomy" id="117903"/>
    <lineage>
        <taxon>Eukaryota</taxon>
        <taxon>Metazoa</taxon>
        <taxon>Spiralia</taxon>
        <taxon>Lophotrochozoa</taxon>
        <taxon>Platyhelminthes</taxon>
        <taxon>Monogenea</taxon>
        <taxon>Polyopisthocotylea</taxon>
        <taxon>Polystomatidea</taxon>
        <taxon>Polystomatidae</taxon>
        <taxon>Protopolystoma</taxon>
    </lineage>
</organism>
<dbReference type="OrthoDB" id="312459at2759"/>
<feature type="domain" description="Myosin motor" evidence="2">
    <location>
        <begin position="1"/>
        <end position="124"/>
    </location>
</feature>
<evidence type="ECO:0000256" key="1">
    <source>
        <dbReference type="PROSITE-ProRule" id="PRU00782"/>
    </source>
</evidence>
<evidence type="ECO:0000313" key="3">
    <source>
        <dbReference type="EMBL" id="VEL29833.1"/>
    </source>
</evidence>
<name>A0A448X743_9PLAT</name>
<dbReference type="GO" id="GO:0003774">
    <property type="term" value="F:cytoskeletal motor activity"/>
    <property type="evidence" value="ECO:0007669"/>
    <property type="project" value="InterPro"/>
</dbReference>
<dbReference type="InterPro" id="IPR001609">
    <property type="entry name" value="Myosin_head_motor_dom-like"/>
</dbReference>
<dbReference type="Gene3D" id="1.20.58.530">
    <property type="match status" value="1"/>
</dbReference>
<accession>A0A448X743</accession>
<reference evidence="3" key="1">
    <citation type="submission" date="2018-11" db="EMBL/GenBank/DDBJ databases">
        <authorList>
            <consortium name="Pathogen Informatics"/>
        </authorList>
    </citation>
    <scope>NUCLEOTIDE SEQUENCE</scope>
</reference>
<dbReference type="PROSITE" id="PS51456">
    <property type="entry name" value="MYOSIN_MOTOR"/>
    <property type="match status" value="1"/>
</dbReference>
<comment type="similarity">
    <text evidence="1">Belongs to the TRAFAC class myosin-kinesin ATPase superfamily. Myosin family.</text>
</comment>
<keyword evidence="4" id="KW-1185">Reference proteome</keyword>
<keyword evidence="1" id="KW-0518">Myosin</keyword>
<comment type="caution">
    <text evidence="1">Lacks conserved residue(s) required for the propagation of feature annotation.</text>
</comment>
<dbReference type="InterPro" id="IPR027417">
    <property type="entry name" value="P-loop_NTPase"/>
</dbReference>
<protein>
    <recommendedName>
        <fullName evidence="2">Myosin motor domain-containing protein</fullName>
    </recommendedName>
</protein>
<dbReference type="AlphaFoldDB" id="A0A448X743"/>
<dbReference type="EMBL" id="CAAALY010106612">
    <property type="protein sequence ID" value="VEL29833.1"/>
    <property type="molecule type" value="Genomic_DNA"/>
</dbReference>
<comment type="caution">
    <text evidence="3">The sequence shown here is derived from an EMBL/GenBank/DDBJ whole genome shotgun (WGS) entry which is preliminary data.</text>
</comment>
<keyword evidence="1" id="KW-0009">Actin-binding</keyword>
<sequence>MKVPYSVTGWLEKNKDPLNESVISLLEASKEALVSSLFAPADEGAAFLDKPHGRLSAAKSVGGIFSPPFAWQPHVSFFTFLPSIPSTSVGKGGKKKGGSFMTVSFVHRVSVLYGCDKSALHVPP</sequence>
<dbReference type="GO" id="GO:0016459">
    <property type="term" value="C:myosin complex"/>
    <property type="evidence" value="ECO:0007669"/>
    <property type="project" value="UniProtKB-KW"/>
</dbReference>
<proteinExistence type="inferred from homology"/>
<dbReference type="SUPFAM" id="SSF52540">
    <property type="entry name" value="P-loop containing nucleoside triphosphate hydrolases"/>
    <property type="match status" value="1"/>
</dbReference>
<keyword evidence="1" id="KW-0505">Motor protein</keyword>
<evidence type="ECO:0000313" key="4">
    <source>
        <dbReference type="Proteomes" id="UP000784294"/>
    </source>
</evidence>
<dbReference type="Proteomes" id="UP000784294">
    <property type="component" value="Unassembled WGS sequence"/>
</dbReference>
<dbReference type="GO" id="GO:0005524">
    <property type="term" value="F:ATP binding"/>
    <property type="evidence" value="ECO:0007669"/>
    <property type="project" value="InterPro"/>
</dbReference>
<gene>
    <name evidence="3" type="ORF">PXEA_LOCUS23273</name>
</gene>
<evidence type="ECO:0000259" key="2">
    <source>
        <dbReference type="PROSITE" id="PS51456"/>
    </source>
</evidence>